<evidence type="ECO:0000313" key="1">
    <source>
        <dbReference type="EMBL" id="KAF2496600.1"/>
    </source>
</evidence>
<name>A0A6A6QXS0_9PEZI</name>
<reference evidence="1" key="1">
    <citation type="journal article" date="2020" name="Stud. Mycol.">
        <title>101 Dothideomycetes genomes: a test case for predicting lifestyles and emergence of pathogens.</title>
        <authorList>
            <person name="Haridas S."/>
            <person name="Albert R."/>
            <person name="Binder M."/>
            <person name="Bloem J."/>
            <person name="Labutti K."/>
            <person name="Salamov A."/>
            <person name="Andreopoulos B."/>
            <person name="Baker S."/>
            <person name="Barry K."/>
            <person name="Bills G."/>
            <person name="Bluhm B."/>
            <person name="Cannon C."/>
            <person name="Castanera R."/>
            <person name="Culley D."/>
            <person name="Daum C."/>
            <person name="Ezra D."/>
            <person name="Gonzalez J."/>
            <person name="Henrissat B."/>
            <person name="Kuo A."/>
            <person name="Liang C."/>
            <person name="Lipzen A."/>
            <person name="Lutzoni F."/>
            <person name="Magnuson J."/>
            <person name="Mondo S."/>
            <person name="Nolan M."/>
            <person name="Ohm R."/>
            <person name="Pangilinan J."/>
            <person name="Park H.-J."/>
            <person name="Ramirez L."/>
            <person name="Alfaro M."/>
            <person name="Sun H."/>
            <person name="Tritt A."/>
            <person name="Yoshinaga Y."/>
            <person name="Zwiers L.-H."/>
            <person name="Turgeon B."/>
            <person name="Goodwin S."/>
            <person name="Spatafora J."/>
            <person name="Crous P."/>
            <person name="Grigoriev I."/>
        </authorList>
    </citation>
    <scope>NUCLEOTIDE SEQUENCE</scope>
    <source>
        <strain evidence="1">CBS 269.34</strain>
    </source>
</reference>
<keyword evidence="2" id="KW-1185">Reference proteome</keyword>
<sequence>MNAQSLNVVLKCNIVLHELAGLFSCHLLLCQAACQDREMHRKCLKRARKEASGLLHVGTALRLSEGFPRPLKYSLGSFLRLGNTN</sequence>
<protein>
    <submittedName>
        <fullName evidence="1">Uncharacterized protein</fullName>
    </submittedName>
</protein>
<dbReference type="AlphaFoldDB" id="A0A6A6QXS0"/>
<evidence type="ECO:0000313" key="2">
    <source>
        <dbReference type="Proteomes" id="UP000799750"/>
    </source>
</evidence>
<dbReference type="Proteomes" id="UP000799750">
    <property type="component" value="Unassembled WGS sequence"/>
</dbReference>
<organism evidence="1 2">
    <name type="scientific">Lophium mytilinum</name>
    <dbReference type="NCBI Taxonomy" id="390894"/>
    <lineage>
        <taxon>Eukaryota</taxon>
        <taxon>Fungi</taxon>
        <taxon>Dikarya</taxon>
        <taxon>Ascomycota</taxon>
        <taxon>Pezizomycotina</taxon>
        <taxon>Dothideomycetes</taxon>
        <taxon>Pleosporomycetidae</taxon>
        <taxon>Mytilinidiales</taxon>
        <taxon>Mytilinidiaceae</taxon>
        <taxon>Lophium</taxon>
    </lineage>
</organism>
<gene>
    <name evidence="1" type="ORF">BU16DRAFT_336833</name>
</gene>
<dbReference type="EMBL" id="MU004187">
    <property type="protein sequence ID" value="KAF2496600.1"/>
    <property type="molecule type" value="Genomic_DNA"/>
</dbReference>
<proteinExistence type="predicted"/>
<accession>A0A6A6QXS0</accession>